<keyword evidence="2" id="KW-1185">Reference proteome</keyword>
<protein>
    <submittedName>
        <fullName evidence="1">Uncharacterized protein</fullName>
    </submittedName>
</protein>
<sequence>MATDYIEIAETKNGTTVSRYYPVDSVVDCATGDSLFNSDSQKASKLLNSRPAAPAGFQWVLKDCSAGIPQPPGSTEGFGTSYVQPSASTQFMDLALRWVLVDGAWWGEVYERQTSRQPDAGNRRMWWLDGQTTPVYDSFSPKLYAPGTRLSVYYGEGPTNSLFGQGFTSKAQQSIYIGNPNT</sequence>
<dbReference type="RefSeq" id="WP_119669504.1">
    <property type="nucleotide sequence ID" value="NZ_QXED01000006.1"/>
</dbReference>
<proteinExistence type="predicted"/>
<comment type="caution">
    <text evidence="1">The sequence shown here is derived from an EMBL/GenBank/DDBJ whole genome shotgun (WGS) entry which is preliminary data.</text>
</comment>
<evidence type="ECO:0000313" key="1">
    <source>
        <dbReference type="EMBL" id="RIV20337.1"/>
    </source>
</evidence>
<evidence type="ECO:0000313" key="2">
    <source>
        <dbReference type="Proteomes" id="UP000283523"/>
    </source>
</evidence>
<accession>A0A418M3D1</accession>
<reference evidence="1 2" key="1">
    <citation type="submission" date="2018-08" db="EMBL/GenBank/DDBJ databases">
        <title>Fibrisoma montanum sp. nov., isolated from Danxia mountain soil.</title>
        <authorList>
            <person name="Huang Y."/>
        </authorList>
    </citation>
    <scope>NUCLEOTIDE SEQUENCE [LARGE SCALE GENOMIC DNA]</scope>
    <source>
        <strain evidence="1 2">HYT19</strain>
    </source>
</reference>
<dbReference type="EMBL" id="QXED01000006">
    <property type="protein sequence ID" value="RIV20337.1"/>
    <property type="molecule type" value="Genomic_DNA"/>
</dbReference>
<dbReference type="Proteomes" id="UP000283523">
    <property type="component" value="Unassembled WGS sequence"/>
</dbReference>
<gene>
    <name evidence="1" type="ORF">DYU11_20000</name>
</gene>
<name>A0A418M3D1_9BACT</name>
<dbReference type="AlphaFoldDB" id="A0A418M3D1"/>
<organism evidence="1 2">
    <name type="scientific">Fibrisoma montanum</name>
    <dbReference type="NCBI Taxonomy" id="2305895"/>
    <lineage>
        <taxon>Bacteria</taxon>
        <taxon>Pseudomonadati</taxon>
        <taxon>Bacteroidota</taxon>
        <taxon>Cytophagia</taxon>
        <taxon>Cytophagales</taxon>
        <taxon>Spirosomataceae</taxon>
        <taxon>Fibrisoma</taxon>
    </lineage>
</organism>